<dbReference type="EMBL" id="JAENGY010000182">
    <property type="protein sequence ID" value="KAG6970397.1"/>
    <property type="molecule type" value="Genomic_DNA"/>
</dbReference>
<protein>
    <submittedName>
        <fullName evidence="1">Uncharacterized protein</fullName>
    </submittedName>
</protein>
<sequence length="54" mass="6295">MMDKYPVQLEDVHLRDRTILCQREAMGPTDYMHTFVFPVGFTRSIQGSDNCSQE</sequence>
<dbReference type="Proteomes" id="UP000709295">
    <property type="component" value="Unassembled WGS sequence"/>
</dbReference>
<reference evidence="1" key="1">
    <citation type="submission" date="2021-01" db="EMBL/GenBank/DDBJ databases">
        <title>Phytophthora aleatoria, a newly-described species from Pinus radiata is distinct from Phytophthora cactorum isolates based on comparative genomics.</title>
        <authorList>
            <person name="Mcdougal R."/>
            <person name="Panda P."/>
            <person name="Williams N."/>
            <person name="Studholme D.J."/>
        </authorList>
    </citation>
    <scope>NUCLEOTIDE SEQUENCE</scope>
    <source>
        <strain evidence="1">NZFS 4037</strain>
    </source>
</reference>
<name>A0A8J5INN0_9STRA</name>
<evidence type="ECO:0000313" key="1">
    <source>
        <dbReference type="EMBL" id="KAG6970397.1"/>
    </source>
</evidence>
<gene>
    <name evidence="1" type="ORF">JG688_00004889</name>
</gene>
<accession>A0A8J5INN0</accession>
<comment type="caution">
    <text evidence="1">The sequence shown here is derived from an EMBL/GenBank/DDBJ whole genome shotgun (WGS) entry which is preliminary data.</text>
</comment>
<evidence type="ECO:0000313" key="2">
    <source>
        <dbReference type="Proteomes" id="UP000709295"/>
    </source>
</evidence>
<keyword evidence="2" id="KW-1185">Reference proteome</keyword>
<proteinExistence type="predicted"/>
<organism evidence="1 2">
    <name type="scientific">Phytophthora aleatoria</name>
    <dbReference type="NCBI Taxonomy" id="2496075"/>
    <lineage>
        <taxon>Eukaryota</taxon>
        <taxon>Sar</taxon>
        <taxon>Stramenopiles</taxon>
        <taxon>Oomycota</taxon>
        <taxon>Peronosporomycetes</taxon>
        <taxon>Peronosporales</taxon>
        <taxon>Peronosporaceae</taxon>
        <taxon>Phytophthora</taxon>
    </lineage>
</organism>
<dbReference type="AlphaFoldDB" id="A0A8J5INN0"/>